<feature type="transmembrane region" description="Helical" evidence="6">
    <location>
        <begin position="165"/>
        <end position="184"/>
    </location>
</feature>
<evidence type="ECO:0000313" key="8">
    <source>
        <dbReference type="EMBL" id="TDZ38122.1"/>
    </source>
</evidence>
<dbReference type="Pfam" id="PF20684">
    <property type="entry name" value="Fung_rhodopsin"/>
    <property type="match status" value="1"/>
</dbReference>
<comment type="similarity">
    <text evidence="5">Belongs to the SAT4 family.</text>
</comment>
<dbReference type="GO" id="GO:0016020">
    <property type="term" value="C:membrane"/>
    <property type="evidence" value="ECO:0007669"/>
    <property type="project" value="UniProtKB-SubCell"/>
</dbReference>
<dbReference type="InterPro" id="IPR052337">
    <property type="entry name" value="SAT4-like"/>
</dbReference>
<dbReference type="AlphaFoldDB" id="A0A4R8QGY9"/>
<evidence type="ECO:0000313" key="9">
    <source>
        <dbReference type="Proteomes" id="UP000295703"/>
    </source>
</evidence>
<evidence type="ECO:0000259" key="7">
    <source>
        <dbReference type="Pfam" id="PF20684"/>
    </source>
</evidence>
<keyword evidence="2 6" id="KW-0812">Transmembrane</keyword>
<name>A0A4R8QGY9_COLTR</name>
<organism evidence="8 9">
    <name type="scientific">Colletotrichum trifolii</name>
    <dbReference type="NCBI Taxonomy" id="5466"/>
    <lineage>
        <taxon>Eukaryota</taxon>
        <taxon>Fungi</taxon>
        <taxon>Dikarya</taxon>
        <taxon>Ascomycota</taxon>
        <taxon>Pezizomycotina</taxon>
        <taxon>Sordariomycetes</taxon>
        <taxon>Hypocreomycetidae</taxon>
        <taxon>Glomerellales</taxon>
        <taxon>Glomerellaceae</taxon>
        <taxon>Colletotrichum</taxon>
        <taxon>Colletotrichum orbiculare species complex</taxon>
    </lineage>
</organism>
<dbReference type="Proteomes" id="UP000295703">
    <property type="component" value="Unassembled WGS sequence"/>
</dbReference>
<dbReference type="STRING" id="5466.A0A4R8QGY9"/>
<feature type="transmembrane region" description="Helical" evidence="6">
    <location>
        <begin position="313"/>
        <end position="333"/>
    </location>
</feature>
<dbReference type="PANTHER" id="PTHR33048:SF143">
    <property type="entry name" value="EXTRACELLULAR MEMBRANE PROTEIN CFEM DOMAIN-CONTAINING PROTEIN-RELATED"/>
    <property type="match status" value="1"/>
</dbReference>
<evidence type="ECO:0000256" key="4">
    <source>
        <dbReference type="ARBA" id="ARBA00023136"/>
    </source>
</evidence>
<comment type="subcellular location">
    <subcellularLocation>
        <location evidence="1">Membrane</location>
        <topology evidence="1">Multi-pass membrane protein</topology>
    </subcellularLocation>
</comment>
<feature type="transmembrane region" description="Helical" evidence="6">
    <location>
        <begin position="241"/>
        <end position="264"/>
    </location>
</feature>
<dbReference type="EMBL" id="RYZW01000210">
    <property type="protein sequence ID" value="TDZ38122.1"/>
    <property type="molecule type" value="Genomic_DNA"/>
</dbReference>
<keyword evidence="9" id="KW-1185">Reference proteome</keyword>
<feature type="transmembrane region" description="Helical" evidence="6">
    <location>
        <begin position="118"/>
        <end position="140"/>
    </location>
</feature>
<evidence type="ECO:0000256" key="5">
    <source>
        <dbReference type="ARBA" id="ARBA00038359"/>
    </source>
</evidence>
<feature type="transmembrane region" description="Helical" evidence="6">
    <location>
        <begin position="276"/>
        <end position="293"/>
    </location>
</feature>
<reference evidence="8 9" key="1">
    <citation type="submission" date="2018-12" db="EMBL/GenBank/DDBJ databases">
        <title>Genome sequence and assembly of Colletotrichum trifolii.</title>
        <authorList>
            <person name="Gan P."/>
            <person name="Shirasu K."/>
        </authorList>
    </citation>
    <scope>NUCLEOTIDE SEQUENCE [LARGE SCALE GENOMIC DNA]</scope>
    <source>
        <strain evidence="8 9">543-2</strain>
    </source>
</reference>
<keyword evidence="4 6" id="KW-0472">Membrane</keyword>
<sequence length="456" mass="51721">MANGLLSKEIATSKGDEVLRRIETFDVTTWQGFYENEDYNEIIGLMFQSAVVVYCISSLQKSQRLLSNLCGLPVRDKGTSATASAVAGGLVAVVSVVIREYSQLSRLDYNIGLDDYALIFTMMLSLPMSILVVITVQSGLGKDMWQLTPDQINDFFKLFYISEHFYAFTVLFAKTNFLFFYLRLFADERFRKLTWAVIWVCVLSASSFFFATMFQCWPISYTWTRWDGEHQGRCHDINLQTWVHASINIALDVVVVSMPISQILKLNWRWKQKLGAGMMFAVALIITLVSVVRLNTINDFMKTSNPTWDIVPIANWSFVELNGFIFCSCMPAFRDYFRRLFRRRKNTMAESAILNRGHVRTFGNGRRDDQLREIISIDSDENDPDHVLQELSQADLGLGQLSVGVATSTNADSVAQTTQDVDEISEVRDQPGEMDLSDLKHIGLLVTSGKGPDLRN</sequence>
<evidence type="ECO:0000256" key="6">
    <source>
        <dbReference type="SAM" id="Phobius"/>
    </source>
</evidence>
<feature type="transmembrane region" description="Helical" evidence="6">
    <location>
        <begin position="196"/>
        <end position="221"/>
    </location>
</feature>
<feature type="transmembrane region" description="Helical" evidence="6">
    <location>
        <begin position="80"/>
        <end position="98"/>
    </location>
</feature>
<evidence type="ECO:0000256" key="2">
    <source>
        <dbReference type="ARBA" id="ARBA00022692"/>
    </source>
</evidence>
<dbReference type="InterPro" id="IPR049326">
    <property type="entry name" value="Rhodopsin_dom_fungi"/>
</dbReference>
<dbReference type="PANTHER" id="PTHR33048">
    <property type="entry name" value="PTH11-LIKE INTEGRAL MEMBRANE PROTEIN (AFU_ORTHOLOGUE AFUA_5G11245)"/>
    <property type="match status" value="1"/>
</dbReference>
<accession>A0A4R8QGY9</accession>
<evidence type="ECO:0000256" key="1">
    <source>
        <dbReference type="ARBA" id="ARBA00004141"/>
    </source>
</evidence>
<gene>
    <name evidence="8" type="primary">SAT4-7</name>
    <name evidence="8" type="ORF">CTRI78_v010944</name>
</gene>
<proteinExistence type="inferred from homology"/>
<evidence type="ECO:0000256" key="3">
    <source>
        <dbReference type="ARBA" id="ARBA00022989"/>
    </source>
</evidence>
<protein>
    <submittedName>
        <fullName evidence="8">Satratoxin biosynthesis SC1 cluster protein 4</fullName>
    </submittedName>
</protein>
<comment type="caution">
    <text evidence="8">The sequence shown here is derived from an EMBL/GenBank/DDBJ whole genome shotgun (WGS) entry which is preliminary data.</text>
</comment>
<feature type="domain" description="Rhodopsin" evidence="7">
    <location>
        <begin position="101"/>
        <end position="339"/>
    </location>
</feature>
<keyword evidence="3 6" id="KW-1133">Transmembrane helix</keyword>